<keyword evidence="1" id="KW-1133">Transmembrane helix</keyword>
<accession>A0A6B0U9N4</accession>
<proteinExistence type="predicted"/>
<evidence type="ECO:0000256" key="1">
    <source>
        <dbReference type="SAM" id="Phobius"/>
    </source>
</evidence>
<sequence length="83" mass="9480">MRLLVRPIFLFFTAIYCIGFGHSFIFSTFPFPCSILQSIMATTEPGVLLDNHILDLCQFECIKKTTSSLFLKVLSFFYNNAVT</sequence>
<organism evidence="2">
    <name type="scientific">Ixodes ricinus</name>
    <name type="common">Common tick</name>
    <name type="synonym">Acarus ricinus</name>
    <dbReference type="NCBI Taxonomy" id="34613"/>
    <lineage>
        <taxon>Eukaryota</taxon>
        <taxon>Metazoa</taxon>
        <taxon>Ecdysozoa</taxon>
        <taxon>Arthropoda</taxon>
        <taxon>Chelicerata</taxon>
        <taxon>Arachnida</taxon>
        <taxon>Acari</taxon>
        <taxon>Parasitiformes</taxon>
        <taxon>Ixodida</taxon>
        <taxon>Ixodoidea</taxon>
        <taxon>Ixodidae</taxon>
        <taxon>Ixodinae</taxon>
        <taxon>Ixodes</taxon>
    </lineage>
</organism>
<dbReference type="AlphaFoldDB" id="A0A6B0U9N4"/>
<reference evidence="2" key="1">
    <citation type="submission" date="2019-12" db="EMBL/GenBank/DDBJ databases">
        <title>An insight into the sialome of adult female Ixodes ricinus ticks feeding for 6 days.</title>
        <authorList>
            <person name="Perner J."/>
            <person name="Ribeiro J.M.C."/>
        </authorList>
    </citation>
    <scope>NUCLEOTIDE SEQUENCE</scope>
    <source>
        <strain evidence="2">Semi-engorged</strain>
        <tissue evidence="2">Salivary glands</tissue>
    </source>
</reference>
<keyword evidence="1" id="KW-0472">Membrane</keyword>
<name>A0A6B0U9N4_IXORI</name>
<keyword evidence="1" id="KW-0812">Transmembrane</keyword>
<dbReference type="EMBL" id="GIFC01002743">
    <property type="protein sequence ID" value="MXU84826.1"/>
    <property type="molecule type" value="Transcribed_RNA"/>
</dbReference>
<evidence type="ECO:0000313" key="2">
    <source>
        <dbReference type="EMBL" id="MXU84826.1"/>
    </source>
</evidence>
<protein>
    <submittedName>
        <fullName evidence="2">Putative secreted protein</fullName>
    </submittedName>
</protein>
<feature type="transmembrane region" description="Helical" evidence="1">
    <location>
        <begin position="7"/>
        <end position="29"/>
    </location>
</feature>